<keyword evidence="5" id="KW-1185">Reference proteome</keyword>
<accession>A0A6A5X5J5</accession>
<dbReference type="InterPro" id="IPR013083">
    <property type="entry name" value="Znf_RING/FYVE/PHD"/>
</dbReference>
<organism evidence="4 5">
    <name type="scientific">Aaosphaeria arxii CBS 175.79</name>
    <dbReference type="NCBI Taxonomy" id="1450172"/>
    <lineage>
        <taxon>Eukaryota</taxon>
        <taxon>Fungi</taxon>
        <taxon>Dikarya</taxon>
        <taxon>Ascomycota</taxon>
        <taxon>Pezizomycotina</taxon>
        <taxon>Dothideomycetes</taxon>
        <taxon>Pleosporomycetidae</taxon>
        <taxon>Pleosporales</taxon>
        <taxon>Pleosporales incertae sedis</taxon>
        <taxon>Aaosphaeria</taxon>
    </lineage>
</organism>
<keyword evidence="1" id="KW-0862">Zinc</keyword>
<dbReference type="Pfam" id="PF13639">
    <property type="entry name" value="zf-RING_2"/>
    <property type="match status" value="1"/>
</dbReference>
<dbReference type="InterPro" id="IPR001841">
    <property type="entry name" value="Znf_RING"/>
</dbReference>
<sequence length="203" mass="23118">MANMDADLVLIESDSDMSSISQTAPTSRRKRRREEEQHDEPQMVPTGQRKKRRVEERHDELLEMHCSDCMVAISDTQIVYFFPFCKCISCNQCMVRPVLDQIRARGVSILEEAVLDIMLHKETILPQIVIDKMKCRHNGLRGAIKCYGTACTLCLEEGLPSQGCGYLPCGHSFCKSHIEEWFETARTCPTCRISIPDKGGCFR</sequence>
<evidence type="ECO:0000256" key="1">
    <source>
        <dbReference type="PROSITE-ProRule" id="PRU00175"/>
    </source>
</evidence>
<dbReference type="CDD" id="cd16448">
    <property type="entry name" value="RING-H2"/>
    <property type="match status" value="1"/>
</dbReference>
<gene>
    <name evidence="4" type="ORF">BU24DRAFT_498094</name>
</gene>
<evidence type="ECO:0000313" key="4">
    <source>
        <dbReference type="EMBL" id="KAF2008238.1"/>
    </source>
</evidence>
<dbReference type="Proteomes" id="UP000799778">
    <property type="component" value="Unassembled WGS sequence"/>
</dbReference>
<name>A0A6A5X5J5_9PLEO</name>
<feature type="domain" description="RING-type" evidence="3">
    <location>
        <begin position="151"/>
        <end position="192"/>
    </location>
</feature>
<dbReference type="SUPFAM" id="SSF57850">
    <property type="entry name" value="RING/U-box"/>
    <property type="match status" value="1"/>
</dbReference>
<evidence type="ECO:0000259" key="3">
    <source>
        <dbReference type="PROSITE" id="PS50089"/>
    </source>
</evidence>
<dbReference type="RefSeq" id="XP_033376577.1">
    <property type="nucleotide sequence ID" value="XM_033534331.1"/>
</dbReference>
<feature type="region of interest" description="Disordered" evidence="2">
    <location>
        <begin position="13"/>
        <end position="55"/>
    </location>
</feature>
<protein>
    <recommendedName>
        <fullName evidence="3">RING-type domain-containing protein</fullName>
    </recommendedName>
</protein>
<dbReference type="AlphaFoldDB" id="A0A6A5X5J5"/>
<keyword evidence="1" id="KW-0479">Metal-binding</keyword>
<dbReference type="GeneID" id="54291728"/>
<feature type="compositionally biased region" description="Polar residues" evidence="2">
    <location>
        <begin position="16"/>
        <end position="26"/>
    </location>
</feature>
<reference evidence="4" key="1">
    <citation type="journal article" date="2020" name="Stud. Mycol.">
        <title>101 Dothideomycetes genomes: a test case for predicting lifestyles and emergence of pathogens.</title>
        <authorList>
            <person name="Haridas S."/>
            <person name="Albert R."/>
            <person name="Binder M."/>
            <person name="Bloem J."/>
            <person name="Labutti K."/>
            <person name="Salamov A."/>
            <person name="Andreopoulos B."/>
            <person name="Baker S."/>
            <person name="Barry K."/>
            <person name="Bills G."/>
            <person name="Bluhm B."/>
            <person name="Cannon C."/>
            <person name="Castanera R."/>
            <person name="Culley D."/>
            <person name="Daum C."/>
            <person name="Ezra D."/>
            <person name="Gonzalez J."/>
            <person name="Henrissat B."/>
            <person name="Kuo A."/>
            <person name="Liang C."/>
            <person name="Lipzen A."/>
            <person name="Lutzoni F."/>
            <person name="Magnuson J."/>
            <person name="Mondo S."/>
            <person name="Nolan M."/>
            <person name="Ohm R."/>
            <person name="Pangilinan J."/>
            <person name="Park H.-J."/>
            <person name="Ramirez L."/>
            <person name="Alfaro M."/>
            <person name="Sun H."/>
            <person name="Tritt A."/>
            <person name="Yoshinaga Y."/>
            <person name="Zwiers L.-H."/>
            <person name="Turgeon B."/>
            <person name="Goodwin S."/>
            <person name="Spatafora J."/>
            <person name="Crous P."/>
            <person name="Grigoriev I."/>
        </authorList>
    </citation>
    <scope>NUCLEOTIDE SEQUENCE</scope>
    <source>
        <strain evidence="4">CBS 175.79</strain>
    </source>
</reference>
<keyword evidence="1" id="KW-0863">Zinc-finger</keyword>
<dbReference type="PROSITE" id="PS50089">
    <property type="entry name" value="ZF_RING_2"/>
    <property type="match status" value="1"/>
</dbReference>
<evidence type="ECO:0000256" key="2">
    <source>
        <dbReference type="SAM" id="MobiDB-lite"/>
    </source>
</evidence>
<dbReference type="Gene3D" id="3.30.40.10">
    <property type="entry name" value="Zinc/RING finger domain, C3HC4 (zinc finger)"/>
    <property type="match status" value="1"/>
</dbReference>
<feature type="non-terminal residue" evidence="4">
    <location>
        <position position="203"/>
    </location>
</feature>
<dbReference type="OrthoDB" id="527344at2759"/>
<dbReference type="GO" id="GO:0008270">
    <property type="term" value="F:zinc ion binding"/>
    <property type="evidence" value="ECO:0007669"/>
    <property type="project" value="UniProtKB-KW"/>
</dbReference>
<dbReference type="EMBL" id="ML978118">
    <property type="protein sequence ID" value="KAF2008238.1"/>
    <property type="molecule type" value="Genomic_DNA"/>
</dbReference>
<evidence type="ECO:0000313" key="5">
    <source>
        <dbReference type="Proteomes" id="UP000799778"/>
    </source>
</evidence>
<proteinExistence type="predicted"/>